<proteinExistence type="inferred from homology"/>
<reference evidence="13" key="1">
    <citation type="submission" date="2024-06" db="EMBL/GenBank/DDBJ databases">
        <authorList>
            <person name="Liu X."/>
            <person name="Lenzi L."/>
            <person name="Haldenby T S."/>
            <person name="Uol C."/>
        </authorList>
    </citation>
    <scope>NUCLEOTIDE SEQUENCE</scope>
</reference>
<feature type="transmembrane region" description="Helical" evidence="12">
    <location>
        <begin position="256"/>
        <end position="289"/>
    </location>
</feature>
<evidence type="ECO:0000313" key="13">
    <source>
        <dbReference type="EMBL" id="CAL5129229.1"/>
    </source>
</evidence>
<dbReference type="PANTHER" id="PTHR12443">
    <property type="entry name" value="TRANSLOCATION PROTEIN SEC62"/>
    <property type="match status" value="1"/>
</dbReference>
<organism evidence="13 14">
    <name type="scientific">Calicophoron daubneyi</name>
    <name type="common">Rumen fluke</name>
    <name type="synonym">Paramphistomum daubneyi</name>
    <dbReference type="NCBI Taxonomy" id="300641"/>
    <lineage>
        <taxon>Eukaryota</taxon>
        <taxon>Metazoa</taxon>
        <taxon>Spiralia</taxon>
        <taxon>Lophotrochozoa</taxon>
        <taxon>Platyhelminthes</taxon>
        <taxon>Trematoda</taxon>
        <taxon>Digenea</taxon>
        <taxon>Plagiorchiida</taxon>
        <taxon>Pronocephalata</taxon>
        <taxon>Paramphistomoidea</taxon>
        <taxon>Paramphistomidae</taxon>
        <taxon>Calicophoron</taxon>
    </lineage>
</organism>
<protein>
    <recommendedName>
        <fullName evidence="3">Translocation protein SEC62</fullName>
    </recommendedName>
</protein>
<dbReference type="EMBL" id="CAXLJL010000001">
    <property type="protein sequence ID" value="CAL5129229.1"/>
    <property type="molecule type" value="Genomic_DNA"/>
</dbReference>
<feature type="region of interest" description="Disordered" evidence="11">
    <location>
        <begin position="326"/>
        <end position="352"/>
    </location>
</feature>
<dbReference type="Proteomes" id="UP001497525">
    <property type="component" value="Unassembled WGS sequence"/>
</dbReference>
<feature type="transmembrane region" description="Helical" evidence="12">
    <location>
        <begin position="228"/>
        <end position="250"/>
    </location>
</feature>
<dbReference type="PANTHER" id="PTHR12443:SF9">
    <property type="entry name" value="TRANSLOCATION PROTEIN SEC62"/>
    <property type="match status" value="1"/>
</dbReference>
<sequence length="386" mass="42790">MIEKKRKRKHLNDASVDDSWKPTPEELEVAKFLYRKLPAKEGRLSGTFVRYFHPNDAIDLLMDSPWAKSQPNDVKQRNVKPRLFGNQAAAIAFMTILLQKQVFHQAIRVKKKHRDEVKSSKSKVKKSPELKPSGTRENADGPAVSQADTELTDKPDGAATQEKETKEASISAEPAPSDISHSISTSNKSSSSSTSSKPIRLEMAKEQIFTLDDPLSVYVWLYEPPPGLFNWLAGSALIIGIILCCLFPIWPTQLRVGAYYLTLCASGLFGLLLGLALVRLCLYVIGWAVTMGRYGFWLFPNYFEDCGFFESFKPVYVITPLGSTDKPKAVGERGREKSRSKNSTPVKTTTAAVSAPDVGKVAEPLKDSLKPVVASTMYKDSLGKQE</sequence>
<evidence type="ECO:0000256" key="11">
    <source>
        <dbReference type="SAM" id="MobiDB-lite"/>
    </source>
</evidence>
<keyword evidence="6" id="KW-0256">Endoplasmic reticulum</keyword>
<dbReference type="AlphaFoldDB" id="A0AAV2SZ97"/>
<feature type="compositionally biased region" description="Basic and acidic residues" evidence="11">
    <location>
        <begin position="326"/>
        <end position="339"/>
    </location>
</feature>
<feature type="compositionally biased region" description="Basic and acidic residues" evidence="11">
    <location>
        <begin position="151"/>
        <end position="167"/>
    </location>
</feature>
<feature type="compositionally biased region" description="Low complexity" evidence="11">
    <location>
        <begin position="177"/>
        <end position="197"/>
    </location>
</feature>
<evidence type="ECO:0000256" key="6">
    <source>
        <dbReference type="ARBA" id="ARBA00022824"/>
    </source>
</evidence>
<accession>A0AAV2SZ97</accession>
<evidence type="ECO:0000313" key="14">
    <source>
        <dbReference type="Proteomes" id="UP001497525"/>
    </source>
</evidence>
<evidence type="ECO:0000256" key="1">
    <source>
        <dbReference type="ARBA" id="ARBA00004477"/>
    </source>
</evidence>
<evidence type="ECO:0000256" key="12">
    <source>
        <dbReference type="SAM" id="Phobius"/>
    </source>
</evidence>
<keyword evidence="9" id="KW-0811">Translocation</keyword>
<evidence type="ECO:0000256" key="7">
    <source>
        <dbReference type="ARBA" id="ARBA00022927"/>
    </source>
</evidence>
<dbReference type="Pfam" id="PF03839">
    <property type="entry name" value="Sec62"/>
    <property type="match status" value="1"/>
</dbReference>
<dbReference type="GO" id="GO:0005789">
    <property type="term" value="C:endoplasmic reticulum membrane"/>
    <property type="evidence" value="ECO:0007669"/>
    <property type="project" value="UniProtKB-SubCell"/>
</dbReference>
<feature type="compositionally biased region" description="Polar residues" evidence="11">
    <location>
        <begin position="341"/>
        <end position="352"/>
    </location>
</feature>
<keyword evidence="5 12" id="KW-0812">Transmembrane</keyword>
<evidence type="ECO:0000256" key="4">
    <source>
        <dbReference type="ARBA" id="ARBA00022448"/>
    </source>
</evidence>
<dbReference type="GO" id="GO:0031204">
    <property type="term" value="P:post-translational protein targeting to membrane, translocation"/>
    <property type="evidence" value="ECO:0007669"/>
    <property type="project" value="TreeGrafter"/>
</dbReference>
<evidence type="ECO:0000256" key="8">
    <source>
        <dbReference type="ARBA" id="ARBA00022989"/>
    </source>
</evidence>
<feature type="region of interest" description="Disordered" evidence="11">
    <location>
        <begin position="110"/>
        <end position="198"/>
    </location>
</feature>
<comment type="subcellular location">
    <subcellularLocation>
        <location evidence="1">Endoplasmic reticulum membrane</location>
        <topology evidence="1">Multi-pass membrane protein</topology>
    </subcellularLocation>
</comment>
<evidence type="ECO:0000256" key="5">
    <source>
        <dbReference type="ARBA" id="ARBA00022692"/>
    </source>
</evidence>
<keyword evidence="8 12" id="KW-1133">Transmembrane helix</keyword>
<evidence type="ECO:0000256" key="2">
    <source>
        <dbReference type="ARBA" id="ARBA00010604"/>
    </source>
</evidence>
<keyword evidence="4" id="KW-0813">Transport</keyword>
<gene>
    <name evidence="13" type="ORF">CDAUBV1_LOCUS173</name>
</gene>
<evidence type="ECO:0000256" key="9">
    <source>
        <dbReference type="ARBA" id="ARBA00023010"/>
    </source>
</evidence>
<evidence type="ECO:0000256" key="10">
    <source>
        <dbReference type="ARBA" id="ARBA00023136"/>
    </source>
</evidence>
<comment type="caution">
    <text evidence="13">The sequence shown here is derived from an EMBL/GenBank/DDBJ whole genome shotgun (WGS) entry which is preliminary data.</text>
</comment>
<keyword evidence="10 12" id="KW-0472">Membrane</keyword>
<dbReference type="InterPro" id="IPR004728">
    <property type="entry name" value="Sec62"/>
</dbReference>
<feature type="region of interest" description="Disordered" evidence="11">
    <location>
        <begin position="1"/>
        <end position="21"/>
    </location>
</feature>
<evidence type="ECO:0000256" key="3">
    <source>
        <dbReference type="ARBA" id="ARBA00021257"/>
    </source>
</evidence>
<name>A0AAV2SZ97_CALDB</name>
<comment type="similarity">
    <text evidence="2">Belongs to the SEC62 family.</text>
</comment>
<keyword evidence="7" id="KW-0653">Protein transport</keyword>
<feature type="compositionally biased region" description="Basic residues" evidence="11">
    <location>
        <begin position="1"/>
        <end position="10"/>
    </location>
</feature>